<evidence type="ECO:0000256" key="1">
    <source>
        <dbReference type="SAM" id="MobiDB-lite"/>
    </source>
</evidence>
<comment type="caution">
    <text evidence="2">The sequence shown here is derived from an EMBL/GenBank/DDBJ whole genome shotgun (WGS) entry which is preliminary data.</text>
</comment>
<dbReference type="Proteomes" id="UP000765509">
    <property type="component" value="Unassembled WGS sequence"/>
</dbReference>
<keyword evidence="3" id="KW-1185">Reference proteome</keyword>
<evidence type="ECO:0000313" key="3">
    <source>
        <dbReference type="Proteomes" id="UP000765509"/>
    </source>
</evidence>
<gene>
    <name evidence="2" type="ORF">O181_069837</name>
</gene>
<accession>A0A9Q3F223</accession>
<protein>
    <submittedName>
        <fullName evidence="2">Uncharacterized protein</fullName>
    </submittedName>
</protein>
<feature type="region of interest" description="Disordered" evidence="1">
    <location>
        <begin position="25"/>
        <end position="48"/>
    </location>
</feature>
<dbReference type="AlphaFoldDB" id="A0A9Q3F223"/>
<organism evidence="2 3">
    <name type="scientific">Austropuccinia psidii MF-1</name>
    <dbReference type="NCBI Taxonomy" id="1389203"/>
    <lineage>
        <taxon>Eukaryota</taxon>
        <taxon>Fungi</taxon>
        <taxon>Dikarya</taxon>
        <taxon>Basidiomycota</taxon>
        <taxon>Pucciniomycotina</taxon>
        <taxon>Pucciniomycetes</taxon>
        <taxon>Pucciniales</taxon>
        <taxon>Sphaerophragmiaceae</taxon>
        <taxon>Austropuccinia</taxon>
    </lineage>
</organism>
<reference evidence="2" key="1">
    <citation type="submission" date="2021-03" db="EMBL/GenBank/DDBJ databases">
        <title>Draft genome sequence of rust myrtle Austropuccinia psidii MF-1, a brazilian biotype.</title>
        <authorList>
            <person name="Quecine M.C."/>
            <person name="Pachon D.M.R."/>
            <person name="Bonatelli M.L."/>
            <person name="Correr F.H."/>
            <person name="Franceschini L.M."/>
            <person name="Leite T.F."/>
            <person name="Margarido G.R.A."/>
            <person name="Almeida C.A."/>
            <person name="Ferrarezi J.A."/>
            <person name="Labate C.A."/>
        </authorList>
    </citation>
    <scope>NUCLEOTIDE SEQUENCE</scope>
    <source>
        <strain evidence="2">MF-1</strain>
    </source>
</reference>
<evidence type="ECO:0000313" key="2">
    <source>
        <dbReference type="EMBL" id="MBW0530122.1"/>
    </source>
</evidence>
<sequence length="171" mass="18786">MAKNHLRTQIGQDLQVSHKSVHGLCQQSEASRSAPKKHSPPVQGKTSLPSMHSILKDQEWCIYGLLYHYAPFLLTNTMVTLSGPNDVITNQVSKFITNFKGGLFSYSVWRFPGGYQKTISGPQQPGHAGVGLSILTRTILRAVLRGNKSYSIIVKASSTQNSLDNSIGAYR</sequence>
<proteinExistence type="predicted"/>
<name>A0A9Q3F223_9BASI</name>
<dbReference type="EMBL" id="AVOT02035725">
    <property type="protein sequence ID" value="MBW0530122.1"/>
    <property type="molecule type" value="Genomic_DNA"/>
</dbReference>